<keyword evidence="3" id="KW-1185">Reference proteome</keyword>
<evidence type="ECO:0000313" key="3">
    <source>
        <dbReference type="Proteomes" id="UP000237105"/>
    </source>
</evidence>
<accession>A0A2P5A4X7</accession>
<protein>
    <submittedName>
        <fullName evidence="2">Uncharacterized protein</fullName>
    </submittedName>
</protein>
<evidence type="ECO:0000256" key="1">
    <source>
        <dbReference type="SAM" id="Phobius"/>
    </source>
</evidence>
<dbReference type="EMBL" id="JXTB01000982">
    <property type="protein sequence ID" value="PON31596.1"/>
    <property type="molecule type" value="Genomic_DNA"/>
</dbReference>
<dbReference type="Proteomes" id="UP000237105">
    <property type="component" value="Unassembled WGS sequence"/>
</dbReference>
<name>A0A2P5A4X7_PARAD</name>
<feature type="transmembrane region" description="Helical" evidence="1">
    <location>
        <begin position="7"/>
        <end position="27"/>
    </location>
</feature>
<keyword evidence="1" id="KW-1133">Transmembrane helix</keyword>
<proteinExistence type="predicted"/>
<evidence type="ECO:0000313" key="2">
    <source>
        <dbReference type="EMBL" id="PON31596.1"/>
    </source>
</evidence>
<organism evidence="2 3">
    <name type="scientific">Parasponia andersonii</name>
    <name type="common">Sponia andersonii</name>
    <dbReference type="NCBI Taxonomy" id="3476"/>
    <lineage>
        <taxon>Eukaryota</taxon>
        <taxon>Viridiplantae</taxon>
        <taxon>Streptophyta</taxon>
        <taxon>Embryophyta</taxon>
        <taxon>Tracheophyta</taxon>
        <taxon>Spermatophyta</taxon>
        <taxon>Magnoliopsida</taxon>
        <taxon>eudicotyledons</taxon>
        <taxon>Gunneridae</taxon>
        <taxon>Pentapetalae</taxon>
        <taxon>rosids</taxon>
        <taxon>fabids</taxon>
        <taxon>Rosales</taxon>
        <taxon>Cannabaceae</taxon>
        <taxon>Parasponia</taxon>
    </lineage>
</organism>
<keyword evidence="1" id="KW-0472">Membrane</keyword>
<comment type="caution">
    <text evidence="2">The sequence shown here is derived from an EMBL/GenBank/DDBJ whole genome shotgun (WGS) entry which is preliminary data.</text>
</comment>
<dbReference type="AlphaFoldDB" id="A0A2P5A4X7"/>
<gene>
    <name evidence="2" type="ORF">PanWU01x14_368680</name>
</gene>
<sequence length="96" mass="10842">MDRHHDLCVKVAVVGGFVPVVFVKLAVHAPVLHVLRDTRFGRVFENTPVPILEVDHIDWHVELILRQRVAGRLPLLASFLTVSDGGFLFQSRPLVR</sequence>
<keyword evidence="1" id="KW-0812">Transmembrane</keyword>
<reference evidence="3" key="1">
    <citation type="submission" date="2016-06" db="EMBL/GenBank/DDBJ databases">
        <title>Parallel loss of symbiosis genes in relatives of nitrogen-fixing non-legume Parasponia.</title>
        <authorList>
            <person name="Van Velzen R."/>
            <person name="Holmer R."/>
            <person name="Bu F."/>
            <person name="Rutten L."/>
            <person name="Van Zeijl A."/>
            <person name="Liu W."/>
            <person name="Santuari L."/>
            <person name="Cao Q."/>
            <person name="Sharma T."/>
            <person name="Shen D."/>
            <person name="Roswanjaya Y."/>
            <person name="Wardhani T."/>
            <person name="Kalhor M.S."/>
            <person name="Jansen J."/>
            <person name="Van den Hoogen J."/>
            <person name="Gungor B."/>
            <person name="Hartog M."/>
            <person name="Hontelez J."/>
            <person name="Verver J."/>
            <person name="Yang W.-C."/>
            <person name="Schijlen E."/>
            <person name="Repin R."/>
            <person name="Schilthuizen M."/>
            <person name="Schranz E."/>
            <person name="Heidstra R."/>
            <person name="Miyata K."/>
            <person name="Fedorova E."/>
            <person name="Kohlen W."/>
            <person name="Bisseling T."/>
            <person name="Smit S."/>
            <person name="Geurts R."/>
        </authorList>
    </citation>
    <scope>NUCLEOTIDE SEQUENCE [LARGE SCALE GENOMIC DNA]</scope>
    <source>
        <strain evidence="3">cv. WU1-14</strain>
    </source>
</reference>